<dbReference type="SMART" id="SM00262">
    <property type="entry name" value="GEL"/>
    <property type="match status" value="1"/>
</dbReference>
<dbReference type="PANTHER" id="PTHR11977:SF130">
    <property type="entry name" value="SEVERIN"/>
    <property type="match status" value="1"/>
</dbReference>
<dbReference type="GO" id="GO:0005737">
    <property type="term" value="C:cytoplasm"/>
    <property type="evidence" value="ECO:0007669"/>
    <property type="project" value="TreeGrafter"/>
</dbReference>
<accession>J9DXJ9</accession>
<dbReference type="Pfam" id="PF00626">
    <property type="entry name" value="Gelsolin"/>
    <property type="match status" value="1"/>
</dbReference>
<protein>
    <recommendedName>
        <fullName evidence="1">Gelsolin-like domain-containing protein</fullName>
    </recommendedName>
</protein>
<evidence type="ECO:0000259" key="1">
    <source>
        <dbReference type="Pfam" id="PF00626"/>
    </source>
</evidence>
<evidence type="ECO:0000313" key="3">
    <source>
        <dbReference type="Proteomes" id="UP000004810"/>
    </source>
</evidence>
<dbReference type="Proteomes" id="UP000004810">
    <property type="component" value="Unassembled WGS sequence"/>
</dbReference>
<dbReference type="GO" id="GO:0051015">
    <property type="term" value="F:actin filament binding"/>
    <property type="evidence" value="ECO:0007669"/>
    <property type="project" value="InterPro"/>
</dbReference>
<name>J9DXJ9_WUCBA</name>
<dbReference type="InterPro" id="IPR007123">
    <property type="entry name" value="Gelsolin-like_dom"/>
</dbReference>
<sequence>DLDGDDVMILDAMKVIYVWIGAGANEQEKKLADNIANKYLQGDTLPRPVGTQIVKVLQGKETPAFKEIFVNWNDRIAVRYSMNSDQQFNK</sequence>
<organism evidence="2 3">
    <name type="scientific">Wuchereria bancrofti</name>
    <dbReference type="NCBI Taxonomy" id="6293"/>
    <lineage>
        <taxon>Eukaryota</taxon>
        <taxon>Metazoa</taxon>
        <taxon>Ecdysozoa</taxon>
        <taxon>Nematoda</taxon>
        <taxon>Chromadorea</taxon>
        <taxon>Rhabditida</taxon>
        <taxon>Spirurina</taxon>
        <taxon>Spiruromorpha</taxon>
        <taxon>Filarioidea</taxon>
        <taxon>Onchocercidae</taxon>
        <taxon>Wuchereria</taxon>
    </lineage>
</organism>
<reference evidence="3" key="1">
    <citation type="submission" date="2012-08" db="EMBL/GenBank/DDBJ databases">
        <title>The Genome Sequence of Wuchereria bancrofti.</title>
        <authorList>
            <person name="Nutman T.B."/>
            <person name="Fink D.L."/>
            <person name="Russ C."/>
            <person name="Young S."/>
            <person name="Zeng Q."/>
            <person name="Koehrsen M."/>
            <person name="Alvarado L."/>
            <person name="Berlin A."/>
            <person name="Chapman S.B."/>
            <person name="Chen Z."/>
            <person name="Freedman E."/>
            <person name="Gellesch M."/>
            <person name="Goldberg J."/>
            <person name="Griggs A."/>
            <person name="Gujja S."/>
            <person name="Heilman E.R."/>
            <person name="Heiman D."/>
            <person name="Hepburn T."/>
            <person name="Howarth C."/>
            <person name="Jen D."/>
            <person name="Larson L."/>
            <person name="Lewis B."/>
            <person name="Mehta T."/>
            <person name="Park D."/>
            <person name="Pearson M."/>
            <person name="Roberts A."/>
            <person name="Saif S."/>
            <person name="Shea T."/>
            <person name="Shenoy N."/>
            <person name="Sisk P."/>
            <person name="Stolte C."/>
            <person name="Sykes S."/>
            <person name="Walk T."/>
            <person name="White J."/>
            <person name="Yandava C."/>
            <person name="Haas B."/>
            <person name="Henn M.R."/>
            <person name="Nusbaum C."/>
            <person name="Birren B."/>
        </authorList>
    </citation>
    <scope>NUCLEOTIDE SEQUENCE [LARGE SCALE GENOMIC DNA]</scope>
    <source>
        <strain evidence="3">NA</strain>
    </source>
</reference>
<dbReference type="InterPro" id="IPR007122">
    <property type="entry name" value="Villin/Gelsolin"/>
</dbReference>
<evidence type="ECO:0000313" key="2">
    <source>
        <dbReference type="EMBL" id="EJW74516.1"/>
    </source>
</evidence>
<proteinExistence type="predicted"/>
<dbReference type="GO" id="GO:0008154">
    <property type="term" value="P:actin polymerization or depolymerization"/>
    <property type="evidence" value="ECO:0007669"/>
    <property type="project" value="TreeGrafter"/>
</dbReference>
<dbReference type="AlphaFoldDB" id="J9DXJ9"/>
<dbReference type="Gene3D" id="3.40.20.10">
    <property type="entry name" value="Severin"/>
    <property type="match status" value="1"/>
</dbReference>
<dbReference type="GO" id="GO:0015629">
    <property type="term" value="C:actin cytoskeleton"/>
    <property type="evidence" value="ECO:0007669"/>
    <property type="project" value="TreeGrafter"/>
</dbReference>
<dbReference type="SUPFAM" id="SSF55753">
    <property type="entry name" value="Actin depolymerizing proteins"/>
    <property type="match status" value="1"/>
</dbReference>
<feature type="non-terminal residue" evidence="2">
    <location>
        <position position="1"/>
    </location>
</feature>
<dbReference type="InterPro" id="IPR029006">
    <property type="entry name" value="ADF-H/Gelsolin-like_dom_sf"/>
</dbReference>
<dbReference type="EMBL" id="ADBV01012084">
    <property type="protein sequence ID" value="EJW74516.1"/>
    <property type="molecule type" value="Genomic_DNA"/>
</dbReference>
<dbReference type="PANTHER" id="PTHR11977">
    <property type="entry name" value="VILLIN"/>
    <property type="match status" value="1"/>
</dbReference>
<comment type="caution">
    <text evidence="2">The sequence shown here is derived from an EMBL/GenBank/DDBJ whole genome shotgun (WGS) entry which is preliminary data.</text>
</comment>
<feature type="domain" description="Gelsolin-like" evidence="1">
    <location>
        <begin position="1"/>
        <end position="65"/>
    </location>
</feature>
<gene>
    <name evidence="2" type="ORF">WUBG_14579</name>
</gene>